<keyword evidence="20 28" id="KW-0694">RNA-binding</keyword>
<keyword evidence="14" id="KW-0677">Repeat</keyword>
<evidence type="ECO:0000256" key="8">
    <source>
        <dbReference type="ARBA" id="ARBA00022562"/>
    </source>
</evidence>
<keyword evidence="12" id="KW-0519">Myristate</keyword>
<dbReference type="SUPFAM" id="SSF47943">
    <property type="entry name" value="Retrovirus capsid protein, N-terminal core domain"/>
    <property type="match status" value="1"/>
</dbReference>
<dbReference type="FunFam" id="4.10.60.10:FF:000001">
    <property type="entry name" value="Gag polyprotein"/>
    <property type="match status" value="1"/>
</dbReference>
<dbReference type="InterPro" id="IPR010999">
    <property type="entry name" value="Retrovr_matrix"/>
</dbReference>
<feature type="domain" description="CCHC-type" evidence="31">
    <location>
        <begin position="406"/>
        <end position="421"/>
    </location>
</feature>
<keyword evidence="16 27" id="KW-0863">Zinc-finger</keyword>
<sequence length="489" mass="54817">MGARASILRGGKLDRWEKIRLRPGGKKHYMIKHLVWASRELERFALNPGLLETSAGCRQIMKQLQPALQTGTEELRSLFNTVATLYCVHEEIDVRDTKEALDRIEEEQNKSQQAAAADKGKISQNYPIVQNLQGQMVHQPISPRTLNAWVKVVEEKAFSPEVIPMFTALSEGATPQDLNTMLNTVGGHQAAMQMLKETINDEAAEWDRLHPVHAGPVAPGQMREPRGSDIAGTSSTLQEQIAWMTSNPPIPVGDIYKRWIILGLNKIVRMYSPVSILDIKQGPKEPFRDYVDRFFKTLRAEQSTQEVKNWMTETLLVQNANPDCKGILRALGPHATIEEMMTACQGVGGPSHKARVLAEAMSQVNNTNIMMQKSNFKGPKRIIKCFNCGKEGHIAKNCRAPRKRGCWKCGKEGHQMKDCTERQANFLGKIWPSHKGRPGNFLQSRPEPTAPPAESFRFEGTTPAPRQETKDREPLTSLKSLFGNDPLSQ</sequence>
<keyword evidence="7 28" id="KW-0167">Capsid protein</keyword>
<dbReference type="PANTHER" id="PTHR40389:SF4">
    <property type="match status" value="1"/>
</dbReference>
<evidence type="ECO:0000256" key="21">
    <source>
        <dbReference type="ARBA" id="ARBA00023046"/>
    </source>
</evidence>
<evidence type="ECO:0000256" key="13">
    <source>
        <dbReference type="ARBA" id="ARBA00022723"/>
    </source>
</evidence>
<dbReference type="SUPFAM" id="SSF57756">
    <property type="entry name" value="Retrovirus zinc finger-like domains"/>
    <property type="match status" value="1"/>
</dbReference>
<dbReference type="SMART" id="SM00343">
    <property type="entry name" value="ZnF_C2HC"/>
    <property type="match status" value="2"/>
</dbReference>
<evidence type="ECO:0000256" key="27">
    <source>
        <dbReference type="PROSITE-ProRule" id="PRU00047"/>
    </source>
</evidence>
<evidence type="ECO:0000313" key="32">
    <source>
        <dbReference type="EMBL" id="AFP26595.1"/>
    </source>
</evidence>
<dbReference type="Gene3D" id="1.20.5.760">
    <property type="entry name" value="Single helix bin"/>
    <property type="match status" value="1"/>
</dbReference>
<evidence type="ECO:0000256" key="4">
    <source>
        <dbReference type="ARBA" id="ARBA00022462"/>
    </source>
</evidence>
<keyword evidence="21" id="KW-1039">Host endosome</keyword>
<dbReference type="InterPro" id="IPR045345">
    <property type="entry name" value="Gag_p24_C"/>
</dbReference>
<dbReference type="FunFam" id="1.10.1200.30:FF:000001">
    <property type="entry name" value="Gag polyprotein"/>
    <property type="match status" value="1"/>
</dbReference>
<comment type="subcellular location">
    <subcellularLocation>
        <location evidence="1">Host cell membrane</location>
        <topology evidence="1">Lipid-anchor</topology>
    </subcellularLocation>
    <subcellularLocation>
        <location evidence="2">Host endosome</location>
        <location evidence="2">Host multivesicular body</location>
    </subcellularLocation>
    <subcellularLocation>
        <location evidence="26">Virion membrane</location>
        <topology evidence="26">Lipid-anchor</topology>
    </subcellularLocation>
    <subcellularLocation>
        <location evidence="28">Virion</location>
    </subcellularLocation>
    <subcellularLocation>
        <location evidence="28">Host cytoplasm</location>
    </subcellularLocation>
    <subcellularLocation>
        <location evidence="28">Host nucleus</location>
    </subcellularLocation>
</comment>
<dbReference type="GO" id="GO:0008270">
    <property type="term" value="F:zinc ion binding"/>
    <property type="evidence" value="ECO:0007669"/>
    <property type="project" value="UniProtKB-KW"/>
</dbReference>
<keyword evidence="10" id="KW-1188">Viral release from host cell</keyword>
<dbReference type="GO" id="GO:0020002">
    <property type="term" value="C:host cell plasma membrane"/>
    <property type="evidence" value="ECO:0007669"/>
    <property type="project" value="UniProtKB-SubCell"/>
</dbReference>
<gene>
    <name evidence="32" type="primary">gag</name>
</gene>
<comment type="similarity">
    <text evidence="3">Belongs to the primate lentivirus group gag polyprotein family.</text>
</comment>
<dbReference type="InterPro" id="IPR008916">
    <property type="entry name" value="Retrov_capsid_C"/>
</dbReference>
<dbReference type="PRINTS" id="PR00234">
    <property type="entry name" value="HIV1MATRIX"/>
</dbReference>
<keyword evidence="13 28" id="KW-0479">Metal-binding</keyword>
<dbReference type="InterPro" id="IPR001878">
    <property type="entry name" value="Znf_CCHC"/>
</dbReference>
<evidence type="ECO:0000256" key="14">
    <source>
        <dbReference type="ARBA" id="ARBA00022737"/>
    </source>
</evidence>
<keyword evidence="6" id="KW-0597">Phosphoprotein</keyword>
<evidence type="ECO:0000256" key="16">
    <source>
        <dbReference type="ARBA" id="ARBA00022771"/>
    </source>
</evidence>
<evidence type="ECO:0000256" key="7">
    <source>
        <dbReference type="ARBA" id="ARBA00022561"/>
    </source>
</evidence>
<accession>I7FSZ3</accession>
<dbReference type="FunFam" id="1.10.375.10:FF:000001">
    <property type="entry name" value="Gag polyprotein"/>
    <property type="match status" value="1"/>
</dbReference>
<dbReference type="Pfam" id="PF00540">
    <property type="entry name" value="Gag_p17"/>
    <property type="match status" value="1"/>
</dbReference>
<evidence type="ECO:0000256" key="9">
    <source>
        <dbReference type="ARBA" id="ARBA00022581"/>
    </source>
</evidence>
<evidence type="ECO:0000256" key="19">
    <source>
        <dbReference type="ARBA" id="ARBA00022870"/>
    </source>
</evidence>
<dbReference type="InterPro" id="IPR050195">
    <property type="entry name" value="Primate_lentivir_Gag_pol-like"/>
</dbReference>
<dbReference type="GO" id="GO:0019013">
    <property type="term" value="C:viral nucleocapsid"/>
    <property type="evidence" value="ECO:0007669"/>
    <property type="project" value="UniProtKB-KW"/>
</dbReference>
<keyword evidence="4" id="KW-1187">Viral budding via the host ESCRT complexes</keyword>
<evidence type="ECO:0000256" key="17">
    <source>
        <dbReference type="ARBA" id="ARBA00022833"/>
    </source>
</evidence>
<dbReference type="Gene3D" id="1.10.150.90">
    <property type="entry name" value="Immunodeficiency lentiviruses, gag gene matrix protein p17"/>
    <property type="match status" value="1"/>
</dbReference>
<feature type="coiled-coil region" evidence="29">
    <location>
        <begin position="87"/>
        <end position="114"/>
    </location>
</feature>
<keyword evidence="23" id="KW-0472">Membrane</keyword>
<dbReference type="Gene3D" id="4.10.60.10">
    <property type="entry name" value="Zinc finger, CCHC-type"/>
    <property type="match status" value="1"/>
</dbReference>
<dbReference type="InterPro" id="IPR012344">
    <property type="entry name" value="Matrix_HIV/RSV_N"/>
</dbReference>
<evidence type="ECO:0000256" key="6">
    <source>
        <dbReference type="ARBA" id="ARBA00022553"/>
    </source>
</evidence>
<dbReference type="GO" id="GO:0042025">
    <property type="term" value="C:host cell nucleus"/>
    <property type="evidence" value="ECO:0007669"/>
    <property type="project" value="UniProtKB-SubCell"/>
</dbReference>
<dbReference type="SUPFAM" id="SSF47353">
    <property type="entry name" value="Retrovirus capsid dimerization domain-like"/>
    <property type="match status" value="1"/>
</dbReference>
<dbReference type="Gene3D" id="1.10.1200.30">
    <property type="match status" value="1"/>
</dbReference>
<keyword evidence="15" id="KW-0688">Ribosomal frameshifting</keyword>
<evidence type="ECO:0000256" key="24">
    <source>
        <dbReference type="ARBA" id="ARBA00023200"/>
    </source>
</evidence>
<keyword evidence="18 28" id="KW-0946">Virion</keyword>
<dbReference type="GO" id="GO:0005198">
    <property type="term" value="F:structural molecule activity"/>
    <property type="evidence" value="ECO:0007669"/>
    <property type="project" value="InterPro"/>
</dbReference>
<evidence type="ECO:0000256" key="20">
    <source>
        <dbReference type="ARBA" id="ARBA00022884"/>
    </source>
</evidence>
<evidence type="ECO:0000256" key="30">
    <source>
        <dbReference type="SAM" id="MobiDB-lite"/>
    </source>
</evidence>
<evidence type="ECO:0000256" key="1">
    <source>
        <dbReference type="ARBA" id="ARBA00004425"/>
    </source>
</evidence>
<dbReference type="InterPro" id="IPR014817">
    <property type="entry name" value="Gag_p6"/>
</dbReference>
<dbReference type="GO" id="GO:0003723">
    <property type="term" value="F:RNA binding"/>
    <property type="evidence" value="ECO:0007669"/>
    <property type="project" value="UniProtKB-KW"/>
</dbReference>
<protein>
    <recommendedName>
        <fullName evidence="28">Gag polyprotein</fullName>
    </recommendedName>
    <component>
        <recommendedName>
            <fullName evidence="28">Matrix protein p17</fullName>
            <shortName evidence="28">MA</shortName>
        </recommendedName>
    </component>
</protein>
<keyword evidence="5" id="KW-1032">Host cell membrane</keyword>
<evidence type="ECO:0000256" key="11">
    <source>
        <dbReference type="ARBA" id="ARBA00022637"/>
    </source>
</evidence>
<dbReference type="GO" id="GO:0072494">
    <property type="term" value="C:host multivesicular body"/>
    <property type="evidence" value="ECO:0007669"/>
    <property type="project" value="UniProtKB-SubCell"/>
</dbReference>
<evidence type="ECO:0000256" key="23">
    <source>
        <dbReference type="ARBA" id="ARBA00023136"/>
    </source>
</evidence>
<keyword evidence="25" id="KW-0449">Lipoprotein</keyword>
<keyword evidence="11" id="KW-1198">Viral budding</keyword>
<evidence type="ECO:0000256" key="26">
    <source>
        <dbReference type="ARBA" id="ARBA00037826"/>
    </source>
</evidence>
<evidence type="ECO:0000256" key="25">
    <source>
        <dbReference type="ARBA" id="ARBA00023288"/>
    </source>
</evidence>
<feature type="region of interest" description="Disordered" evidence="30">
    <location>
        <begin position="430"/>
        <end position="489"/>
    </location>
</feature>
<dbReference type="EMBL" id="JQ779211">
    <property type="protein sequence ID" value="AFP26595.1"/>
    <property type="molecule type" value="Genomic_RNA"/>
</dbReference>
<comment type="PTM">
    <molecule>Gag-Pol polyprotein</molecule>
    <text evidence="28">Specific enzymatic cleavages by the viral protease yield mature proteins.</text>
</comment>
<dbReference type="InterPro" id="IPR008919">
    <property type="entry name" value="Retrov_capsid_N"/>
</dbReference>
<dbReference type="Gene3D" id="1.10.375.10">
    <property type="entry name" value="Human Immunodeficiency Virus Type 1 Capsid Protein"/>
    <property type="match status" value="1"/>
</dbReference>
<dbReference type="SUPFAM" id="SSF47836">
    <property type="entry name" value="Retroviral matrix proteins"/>
    <property type="match status" value="1"/>
</dbReference>
<evidence type="ECO:0000256" key="15">
    <source>
        <dbReference type="ARBA" id="ARBA00022758"/>
    </source>
</evidence>
<dbReference type="Gene3D" id="6.10.250.390">
    <property type="match status" value="1"/>
</dbReference>
<dbReference type="Pfam" id="PF08705">
    <property type="entry name" value="Gag_p6"/>
    <property type="match status" value="1"/>
</dbReference>
<dbReference type="GO" id="GO:0039702">
    <property type="term" value="P:viral budding via host ESCRT complex"/>
    <property type="evidence" value="ECO:0007669"/>
    <property type="project" value="UniProtKB-KW"/>
</dbReference>
<evidence type="ECO:0000256" key="3">
    <source>
        <dbReference type="ARBA" id="ARBA00008364"/>
    </source>
</evidence>
<name>I7FSZ3_HV1</name>
<organism evidence="32">
    <name type="scientific">Human immunodeficiency virus type 1</name>
    <name type="common">HIV-1</name>
    <dbReference type="NCBI Taxonomy" id="11676"/>
    <lineage>
        <taxon>Viruses</taxon>
        <taxon>Riboviria</taxon>
        <taxon>Pararnavirae</taxon>
        <taxon>Artverviricota</taxon>
        <taxon>Revtraviricetes</taxon>
        <taxon>Ortervirales</taxon>
        <taxon>Retroviridae</taxon>
        <taxon>Orthoretrovirinae</taxon>
        <taxon>Lentivirus</taxon>
        <taxon>Lentivirus humimdef1</taxon>
    </lineage>
</organism>
<keyword evidence="24 28" id="KW-1035">Host cytoplasm</keyword>
<dbReference type="InterPro" id="IPR036875">
    <property type="entry name" value="Znf_CCHC_sf"/>
</dbReference>
<dbReference type="PROSITE" id="PS50158">
    <property type="entry name" value="ZF_CCHC"/>
    <property type="match status" value="2"/>
</dbReference>
<comment type="subcellular location">
    <molecule>Matrix protein p17</molecule>
    <subcellularLocation>
        <location evidence="28">Virion membrane</location>
        <topology evidence="28">Lipid-anchor</topology>
    </subcellularLocation>
    <subcellularLocation>
        <location evidence="28">Host nucleus</location>
    </subcellularLocation>
    <subcellularLocation>
        <location evidence="28">Host cytoplasm</location>
    </subcellularLocation>
</comment>
<keyword evidence="9 28" id="KW-0945">Host-virus interaction</keyword>
<dbReference type="InterPro" id="IPR000071">
    <property type="entry name" value="Lentvrl_matrix_N"/>
</dbReference>
<keyword evidence="17 28" id="KW-0862">Zinc</keyword>
<evidence type="ECO:0000259" key="31">
    <source>
        <dbReference type="PROSITE" id="PS50158"/>
    </source>
</evidence>
<dbReference type="GO" id="GO:0075523">
    <property type="term" value="P:viral translational frameshifting"/>
    <property type="evidence" value="ECO:0007669"/>
    <property type="project" value="UniProtKB-KW"/>
</dbReference>
<evidence type="ECO:0000256" key="2">
    <source>
        <dbReference type="ARBA" id="ARBA00004560"/>
    </source>
</evidence>
<proteinExistence type="inferred from homology"/>
<feature type="domain" description="CCHC-type" evidence="31">
    <location>
        <begin position="384"/>
        <end position="399"/>
    </location>
</feature>
<dbReference type="PANTHER" id="PTHR40389">
    <property type="entry name" value="ENDOGENOUS RETROVIRUS GROUP K MEMBER 24 GAG POLYPROTEIN-RELATED"/>
    <property type="match status" value="1"/>
</dbReference>
<dbReference type="GO" id="GO:0055036">
    <property type="term" value="C:virion membrane"/>
    <property type="evidence" value="ECO:0007669"/>
    <property type="project" value="UniProtKB-SubCell"/>
</dbReference>
<dbReference type="Pfam" id="PF00098">
    <property type="entry name" value="zf-CCHC"/>
    <property type="match status" value="2"/>
</dbReference>
<evidence type="ECO:0000256" key="12">
    <source>
        <dbReference type="ARBA" id="ARBA00022707"/>
    </source>
</evidence>
<evidence type="ECO:0000256" key="5">
    <source>
        <dbReference type="ARBA" id="ARBA00022511"/>
    </source>
</evidence>
<dbReference type="Pfam" id="PF00607">
    <property type="entry name" value="Gag_p24"/>
    <property type="match status" value="1"/>
</dbReference>
<organismHost>
    <name type="scientific">Homo sapiens</name>
    <name type="common">Human</name>
    <dbReference type="NCBI Taxonomy" id="9606"/>
</organismHost>
<keyword evidence="22 28" id="KW-0543">Viral nucleoprotein</keyword>
<evidence type="ECO:0000256" key="22">
    <source>
        <dbReference type="ARBA" id="ARBA00023086"/>
    </source>
</evidence>
<evidence type="ECO:0000256" key="18">
    <source>
        <dbReference type="ARBA" id="ARBA00022844"/>
    </source>
</evidence>
<keyword evidence="19" id="KW-1043">Host membrane</keyword>
<reference evidence="32" key="1">
    <citation type="journal article" date="2012" name="PLoS Pathog.">
        <title>Transmitted/founder and chronic subtype C HIV-1 use CD4 and CCR5 receptors with equal efficiency and are not inhibited by blocking the integrin alpha4beta7.</title>
        <authorList>
            <person name="Parrish N.F."/>
            <person name="Wilen C.B."/>
            <person name="Banks L.B."/>
            <person name="Iyer S.S."/>
            <person name="Pfaff J.M."/>
            <person name="Salazar-Gonzalez J.F."/>
            <person name="Salazar M.G."/>
            <person name="Decker J.M."/>
            <person name="Parrish E.H."/>
            <person name="Berg A."/>
            <person name="Hopper J."/>
            <person name="Hora B."/>
            <person name="Kumar A."/>
            <person name="Mahlokozera T."/>
            <person name="Yuan S."/>
            <person name="Coleman C."/>
            <person name="Vermeulen M."/>
            <person name="Ding H."/>
            <person name="Ochsenbauer C."/>
            <person name="Tilton J.C."/>
            <person name="Permar S.R."/>
            <person name="Kappes J.C."/>
            <person name="Betts M.R."/>
            <person name="Busch M.P."/>
            <person name="Gao F."/>
            <person name="Montefiori D."/>
            <person name="Haynes B.F."/>
            <person name="Shaw G.M."/>
            <person name="Hahn B.H."/>
            <person name="Doms R.W."/>
        </authorList>
    </citation>
    <scope>NUCLEOTIDE SEQUENCE</scope>
    <source>
        <strain evidence="32">705010534.p45</strain>
    </source>
</reference>
<keyword evidence="29" id="KW-0175">Coiled coil</keyword>
<evidence type="ECO:0000256" key="10">
    <source>
        <dbReference type="ARBA" id="ARBA00022612"/>
    </source>
</evidence>
<evidence type="ECO:0000256" key="29">
    <source>
        <dbReference type="SAM" id="Coils"/>
    </source>
</evidence>
<keyword evidence="8 28" id="KW-1048">Host nucleus</keyword>
<dbReference type="Pfam" id="PF19317">
    <property type="entry name" value="Gag_p24_C"/>
    <property type="match status" value="1"/>
</dbReference>
<evidence type="ECO:0000256" key="28">
    <source>
        <dbReference type="RuleBase" id="RU004487"/>
    </source>
</evidence>